<sequence length="177" mass="19718">MPYFDAVFSGNEDDDMKHAPRKSQPQQFKRSPITCASRQGHNDIVILLLKHGATIDDDTLRAALSRNHFAVVQTLIEKDAKDNGNLLPDSYESVLRAAVQKKKHELVALSLSTIKRRNLDMNATDKHGINAFAIGVDRSNFDAHIFRLILDAGSIPPKGAFRPEAPKVSWGLFGRYP</sequence>
<keyword evidence="5" id="KW-1185">Reference proteome</keyword>
<dbReference type="Gene3D" id="1.25.40.20">
    <property type="entry name" value="Ankyrin repeat-containing domain"/>
    <property type="match status" value="1"/>
</dbReference>
<evidence type="ECO:0000313" key="5">
    <source>
        <dbReference type="Proteomes" id="UP001220256"/>
    </source>
</evidence>
<reference evidence="4 5" key="1">
    <citation type="journal article" date="2023" name="IMA Fungus">
        <title>Comparative genomic study of the Penicillium genus elucidates a diverse pangenome and 15 lateral gene transfer events.</title>
        <authorList>
            <person name="Petersen C."/>
            <person name="Sorensen T."/>
            <person name="Nielsen M.R."/>
            <person name="Sondergaard T.E."/>
            <person name="Sorensen J.L."/>
            <person name="Fitzpatrick D.A."/>
            <person name="Frisvad J.C."/>
            <person name="Nielsen K.L."/>
        </authorList>
    </citation>
    <scope>NUCLEOTIDE SEQUENCE [LARGE SCALE GENOMIC DNA]</scope>
    <source>
        <strain evidence="4 5">IBT 3361</strain>
    </source>
</reference>
<evidence type="ECO:0000256" key="2">
    <source>
        <dbReference type="ARBA" id="ARBA00023043"/>
    </source>
</evidence>
<protein>
    <recommendedName>
        <fullName evidence="6">Ankyrin repeat protein</fullName>
    </recommendedName>
</protein>
<evidence type="ECO:0008006" key="6">
    <source>
        <dbReference type="Google" id="ProtNLM"/>
    </source>
</evidence>
<dbReference type="SUPFAM" id="SSF48403">
    <property type="entry name" value="Ankyrin repeat"/>
    <property type="match status" value="1"/>
</dbReference>
<dbReference type="PANTHER" id="PTHR24166:SF48">
    <property type="entry name" value="PROTEIN VAPYRIN"/>
    <property type="match status" value="1"/>
</dbReference>
<keyword evidence="2" id="KW-0040">ANK repeat</keyword>
<comment type="caution">
    <text evidence="4">The sequence shown here is derived from an EMBL/GenBank/DDBJ whole genome shotgun (WGS) entry which is preliminary data.</text>
</comment>
<organism evidence="4 5">
    <name type="scientific">Penicillium chrysogenum</name>
    <name type="common">Penicillium notatum</name>
    <dbReference type="NCBI Taxonomy" id="5076"/>
    <lineage>
        <taxon>Eukaryota</taxon>
        <taxon>Fungi</taxon>
        <taxon>Dikarya</taxon>
        <taxon>Ascomycota</taxon>
        <taxon>Pezizomycotina</taxon>
        <taxon>Eurotiomycetes</taxon>
        <taxon>Eurotiomycetidae</taxon>
        <taxon>Eurotiales</taxon>
        <taxon>Aspergillaceae</taxon>
        <taxon>Penicillium</taxon>
        <taxon>Penicillium chrysogenum species complex</taxon>
    </lineage>
</organism>
<evidence type="ECO:0000256" key="3">
    <source>
        <dbReference type="SAM" id="MobiDB-lite"/>
    </source>
</evidence>
<evidence type="ECO:0000256" key="1">
    <source>
        <dbReference type="ARBA" id="ARBA00022737"/>
    </source>
</evidence>
<accession>A0ABQ8WCW7</accession>
<dbReference type="EMBL" id="JAPVEB010000004">
    <property type="protein sequence ID" value="KAJ5264452.1"/>
    <property type="molecule type" value="Genomic_DNA"/>
</dbReference>
<dbReference type="SMART" id="SM00248">
    <property type="entry name" value="ANK"/>
    <property type="match status" value="2"/>
</dbReference>
<evidence type="ECO:0000313" key="4">
    <source>
        <dbReference type="EMBL" id="KAJ5264452.1"/>
    </source>
</evidence>
<dbReference type="PANTHER" id="PTHR24166">
    <property type="entry name" value="ROLLING PEBBLES, ISOFORM B"/>
    <property type="match status" value="1"/>
</dbReference>
<feature type="region of interest" description="Disordered" evidence="3">
    <location>
        <begin position="1"/>
        <end position="29"/>
    </location>
</feature>
<dbReference type="Pfam" id="PF12796">
    <property type="entry name" value="Ank_2"/>
    <property type="match status" value="1"/>
</dbReference>
<dbReference type="Proteomes" id="UP001220256">
    <property type="component" value="Unassembled WGS sequence"/>
</dbReference>
<keyword evidence="1" id="KW-0677">Repeat</keyword>
<dbReference type="InterPro" id="IPR050889">
    <property type="entry name" value="Dendritic_Spine_Reg/Scaffold"/>
</dbReference>
<dbReference type="InterPro" id="IPR036770">
    <property type="entry name" value="Ankyrin_rpt-contain_sf"/>
</dbReference>
<proteinExistence type="predicted"/>
<gene>
    <name evidence="4" type="ORF">N7505_007245</name>
</gene>
<dbReference type="InterPro" id="IPR002110">
    <property type="entry name" value="Ankyrin_rpt"/>
</dbReference>
<name>A0ABQ8WCW7_PENCH</name>